<accession>F2NXA5</accession>
<dbReference type="HOGENOM" id="CLU_1198253_0_0_12"/>
<dbReference type="OrthoDB" id="9785289at2"/>
<dbReference type="InterPro" id="IPR007497">
    <property type="entry name" value="SIMPL/DUF541"/>
</dbReference>
<reference evidence="1 2" key="1">
    <citation type="journal article" date="2011" name="Stand. Genomic Sci.">
        <title>Complete genome sequence of Treponema succinifaciens type strain (6091).</title>
        <authorList>
            <person name="Han C."/>
            <person name="Gronow S."/>
            <person name="Teshima H."/>
            <person name="Lapidus A."/>
            <person name="Nolan M."/>
            <person name="Lucas S."/>
            <person name="Hammon N."/>
            <person name="Deshpande S."/>
            <person name="Cheng J.F."/>
            <person name="Zeytun A."/>
            <person name="Tapia R."/>
            <person name="Goodwin L."/>
            <person name="Pitluck S."/>
            <person name="Liolios K."/>
            <person name="Pagani I."/>
            <person name="Ivanova N."/>
            <person name="Mavromatis K."/>
            <person name="Mikhailova N."/>
            <person name="Huntemann M."/>
            <person name="Pati A."/>
            <person name="Chen A."/>
            <person name="Palaniappan K."/>
            <person name="Land M."/>
            <person name="Hauser L."/>
            <person name="Brambilla E.M."/>
            <person name="Rohde M."/>
            <person name="Goker M."/>
            <person name="Woyke T."/>
            <person name="Bristow J."/>
            <person name="Eisen J.A."/>
            <person name="Markowitz V."/>
            <person name="Hugenholtz P."/>
            <person name="Kyrpides N.C."/>
            <person name="Klenk H.P."/>
            <person name="Detter J.C."/>
        </authorList>
    </citation>
    <scope>NUCLEOTIDE SEQUENCE [LARGE SCALE GENOMIC DNA]</scope>
    <source>
        <strain evidence="2">ATCC 33096 / DSM 2489 / 6091</strain>
    </source>
</reference>
<gene>
    <name evidence="1" type="ordered locus">Tresu_0788</name>
</gene>
<dbReference type="GO" id="GO:0006974">
    <property type="term" value="P:DNA damage response"/>
    <property type="evidence" value="ECO:0007669"/>
    <property type="project" value="TreeGrafter"/>
</dbReference>
<dbReference type="RefSeq" id="WP_013701014.1">
    <property type="nucleotide sequence ID" value="NC_015385.1"/>
</dbReference>
<dbReference type="Pfam" id="PF04402">
    <property type="entry name" value="SIMPL"/>
    <property type="match status" value="1"/>
</dbReference>
<evidence type="ECO:0000313" key="1">
    <source>
        <dbReference type="EMBL" id="AEB13718.1"/>
    </source>
</evidence>
<organism evidence="1 2">
    <name type="scientific">Treponema succinifaciens (strain ATCC 33096 / DSM 2489 / 6091)</name>
    <dbReference type="NCBI Taxonomy" id="869209"/>
    <lineage>
        <taxon>Bacteria</taxon>
        <taxon>Pseudomonadati</taxon>
        <taxon>Spirochaetota</taxon>
        <taxon>Spirochaetia</taxon>
        <taxon>Spirochaetales</taxon>
        <taxon>Treponemataceae</taxon>
        <taxon>Treponema</taxon>
    </lineage>
</organism>
<dbReference type="KEGG" id="tsu:Tresu_0788"/>
<keyword evidence="2" id="KW-1185">Reference proteome</keyword>
<dbReference type="Proteomes" id="UP000006852">
    <property type="component" value="Chromosome"/>
</dbReference>
<evidence type="ECO:0000313" key="2">
    <source>
        <dbReference type="Proteomes" id="UP000006852"/>
    </source>
</evidence>
<dbReference type="PANTHER" id="PTHR34387">
    <property type="entry name" value="SLR1258 PROTEIN"/>
    <property type="match status" value="1"/>
</dbReference>
<dbReference type="PANTHER" id="PTHR34387:SF2">
    <property type="entry name" value="SLR1258 PROTEIN"/>
    <property type="match status" value="1"/>
</dbReference>
<dbReference type="AlphaFoldDB" id="F2NXA5"/>
<reference evidence="2" key="2">
    <citation type="submission" date="2011-04" db="EMBL/GenBank/DDBJ databases">
        <title>The complete genome of chromosome of Treponema succinifaciens DSM 2489.</title>
        <authorList>
            <person name="Lucas S."/>
            <person name="Copeland A."/>
            <person name="Lapidus A."/>
            <person name="Bruce D."/>
            <person name="Goodwin L."/>
            <person name="Pitluck S."/>
            <person name="Peters L."/>
            <person name="Kyrpides N."/>
            <person name="Mavromatis K."/>
            <person name="Ivanova N."/>
            <person name="Ovchinnikova G."/>
            <person name="Teshima H."/>
            <person name="Detter J.C."/>
            <person name="Tapia R."/>
            <person name="Han C."/>
            <person name="Land M."/>
            <person name="Hauser L."/>
            <person name="Markowitz V."/>
            <person name="Cheng J.-F."/>
            <person name="Hugenholtz P."/>
            <person name="Woyke T."/>
            <person name="Wu D."/>
            <person name="Gronow S."/>
            <person name="Wellnitz S."/>
            <person name="Brambilla E."/>
            <person name="Klenk H.-P."/>
            <person name="Eisen J.A."/>
        </authorList>
    </citation>
    <scope>NUCLEOTIDE SEQUENCE [LARGE SCALE GENOMIC DNA]</scope>
    <source>
        <strain evidence="2">ATCC 33096 / DSM 2489 / 6091</strain>
    </source>
</reference>
<dbReference type="InterPro" id="IPR052022">
    <property type="entry name" value="26kDa_periplasmic_antigen"/>
</dbReference>
<sequence length="217" mass="25095">MNNRTIVITGTSTLNVKTDYVKIKFDIDKKDLSYEKTLLLLIEQIDAITKIVLKNGFTKNDLKTTDFNVEKDTKYDNKSKEYHFVGYMARETLNLSFPIDNKKINSILHDVCAEIKDVDFNISFYCYNPNKYENELIKLAVEDAKQKALLITDTIGVKLKQIERIDYSFSEVHIDNSLEYDLAPEICCQETTIGVIPDMEPEDTKLNKSITIVWEIE</sequence>
<dbReference type="EMBL" id="CP002631">
    <property type="protein sequence ID" value="AEB13718.1"/>
    <property type="molecule type" value="Genomic_DNA"/>
</dbReference>
<dbReference type="STRING" id="869209.Tresu_0788"/>
<proteinExistence type="predicted"/>
<name>F2NXA5_TRES6</name>
<dbReference type="eggNOG" id="COG2968">
    <property type="taxonomic scope" value="Bacteria"/>
</dbReference>
<dbReference type="Gene3D" id="3.30.110.170">
    <property type="entry name" value="Protein of unknown function (DUF541), domain 1"/>
    <property type="match status" value="1"/>
</dbReference>
<protein>
    <submittedName>
        <fullName evidence="1">Uncharacterized protein</fullName>
    </submittedName>
</protein>
<dbReference type="GeneID" id="302997967"/>